<name>A0ABU8VQF3_9BURK</name>
<accession>A0ABU8VQF3</accession>
<dbReference type="RefSeq" id="WP_340361067.1">
    <property type="nucleotide sequence ID" value="NZ_JBBKZU010000025.1"/>
</dbReference>
<reference evidence="5 6" key="1">
    <citation type="submission" date="2024-03" db="EMBL/GenBank/DDBJ databases">
        <title>Novel species of the genus Variovorax.</title>
        <authorList>
            <person name="Liu Q."/>
            <person name="Xin Y.-H."/>
        </authorList>
    </citation>
    <scope>NUCLEOTIDE SEQUENCE [LARGE SCALE GENOMIC DNA]</scope>
    <source>
        <strain evidence="5 6">KACC 18899</strain>
    </source>
</reference>
<dbReference type="PANTHER" id="PTHR46796:SF6">
    <property type="entry name" value="ARAC SUBFAMILY"/>
    <property type="match status" value="1"/>
</dbReference>
<evidence type="ECO:0000256" key="2">
    <source>
        <dbReference type="ARBA" id="ARBA00023125"/>
    </source>
</evidence>
<evidence type="ECO:0000256" key="1">
    <source>
        <dbReference type="ARBA" id="ARBA00023015"/>
    </source>
</evidence>
<keyword evidence="6" id="KW-1185">Reference proteome</keyword>
<dbReference type="Gene3D" id="1.10.10.60">
    <property type="entry name" value="Homeodomain-like"/>
    <property type="match status" value="1"/>
</dbReference>
<dbReference type="EMBL" id="JBBKZU010000025">
    <property type="protein sequence ID" value="MEJ8815871.1"/>
    <property type="molecule type" value="Genomic_DNA"/>
</dbReference>
<protein>
    <submittedName>
        <fullName evidence="5">Helix-turn-helix domain-containing protein</fullName>
    </submittedName>
</protein>
<dbReference type="Proteomes" id="UP001365846">
    <property type="component" value="Unassembled WGS sequence"/>
</dbReference>
<gene>
    <name evidence="5" type="ORF">WKW77_32745</name>
</gene>
<evidence type="ECO:0000313" key="6">
    <source>
        <dbReference type="Proteomes" id="UP001365846"/>
    </source>
</evidence>
<dbReference type="PROSITE" id="PS01124">
    <property type="entry name" value="HTH_ARAC_FAMILY_2"/>
    <property type="match status" value="1"/>
</dbReference>
<dbReference type="InterPro" id="IPR009057">
    <property type="entry name" value="Homeodomain-like_sf"/>
</dbReference>
<keyword evidence="2" id="KW-0238">DNA-binding</keyword>
<dbReference type="SMART" id="SM00342">
    <property type="entry name" value="HTH_ARAC"/>
    <property type="match status" value="1"/>
</dbReference>
<comment type="caution">
    <text evidence="5">The sequence shown here is derived from an EMBL/GenBank/DDBJ whole genome shotgun (WGS) entry which is preliminary data.</text>
</comment>
<feature type="domain" description="HTH araC/xylS-type" evidence="4">
    <location>
        <begin position="258"/>
        <end position="358"/>
    </location>
</feature>
<keyword evidence="1" id="KW-0805">Transcription regulation</keyword>
<dbReference type="Pfam" id="PF14525">
    <property type="entry name" value="AraC_binding_2"/>
    <property type="match status" value="1"/>
</dbReference>
<dbReference type="InterPro" id="IPR050204">
    <property type="entry name" value="AraC_XylS_family_regulators"/>
</dbReference>
<evidence type="ECO:0000313" key="5">
    <source>
        <dbReference type="EMBL" id="MEJ8815871.1"/>
    </source>
</evidence>
<evidence type="ECO:0000256" key="3">
    <source>
        <dbReference type="ARBA" id="ARBA00023163"/>
    </source>
</evidence>
<proteinExistence type="predicted"/>
<dbReference type="PANTHER" id="PTHR46796">
    <property type="entry name" value="HTH-TYPE TRANSCRIPTIONAL ACTIVATOR RHAS-RELATED"/>
    <property type="match status" value="1"/>
</dbReference>
<dbReference type="Pfam" id="PF12833">
    <property type="entry name" value="HTH_18"/>
    <property type="match status" value="1"/>
</dbReference>
<organism evidence="5 6">
    <name type="scientific">Variovorax ureilyticus</name>
    <dbReference type="NCBI Taxonomy" id="1836198"/>
    <lineage>
        <taxon>Bacteria</taxon>
        <taxon>Pseudomonadati</taxon>
        <taxon>Pseudomonadota</taxon>
        <taxon>Betaproteobacteria</taxon>
        <taxon>Burkholderiales</taxon>
        <taxon>Comamonadaceae</taxon>
        <taxon>Variovorax</taxon>
    </lineage>
</organism>
<dbReference type="SUPFAM" id="SSF46689">
    <property type="entry name" value="Homeodomain-like"/>
    <property type="match status" value="1"/>
</dbReference>
<dbReference type="InterPro" id="IPR035418">
    <property type="entry name" value="AraC-bd_2"/>
</dbReference>
<evidence type="ECO:0000259" key="4">
    <source>
        <dbReference type="PROSITE" id="PS01124"/>
    </source>
</evidence>
<sequence length="371" mass="40937">MKSIAMACSGDCWWLESVPRVLCFRARRLVETRPLTYNSLVMKSWSTEAVPGPEQFDYWREVVCEAFAALDPRPLESGVNFSSRADLSEMGAVNVARIRSAAQTVVRGFAQIRHDPQDRLFVNLQLAGHGFVRQGHREAKVMPGSFTVVDIARPYTLHFEGRFELLSFRVPRRLLLPLVSDPNGLMARPLGGLNGTGFVAASFMRSLADAGAESFTAQAAERMSVQLCELISEAARGPGAGGDFGPEASQANRQALVRVVKAYILGALGSHDLGAEALARRFNVSPRYLHKAFAQEPSSLAAWIRLQRFEHCASDLGNPQDRRPVSAIASRWGFQDIPNFTKSFGMRYGCSPSEYRRRASASKPQIRSAET</sequence>
<keyword evidence="3" id="KW-0804">Transcription</keyword>
<dbReference type="InterPro" id="IPR018060">
    <property type="entry name" value="HTH_AraC"/>
</dbReference>